<sequence>MGGMTPPFVPSGVPQGLTTGQVARVIRMDERTVRTWAENGTLPFRWIGGRRYITAWELARWLGVRGWRGDWQAVL</sequence>
<dbReference type="Pfam" id="PF12728">
    <property type="entry name" value="HTH_17"/>
    <property type="match status" value="1"/>
</dbReference>
<organism evidence="2 3">
    <name type="scientific">Deinococcus aluminii</name>
    <dbReference type="NCBI Taxonomy" id="1656885"/>
    <lineage>
        <taxon>Bacteria</taxon>
        <taxon>Thermotogati</taxon>
        <taxon>Deinococcota</taxon>
        <taxon>Deinococci</taxon>
        <taxon>Deinococcales</taxon>
        <taxon>Deinococcaceae</taxon>
        <taxon>Deinococcus</taxon>
    </lineage>
</organism>
<comment type="caution">
    <text evidence="2">The sequence shown here is derived from an EMBL/GenBank/DDBJ whole genome shotgun (WGS) entry which is preliminary data.</text>
</comment>
<evidence type="ECO:0000313" key="2">
    <source>
        <dbReference type="EMBL" id="GAA5534620.1"/>
    </source>
</evidence>
<proteinExistence type="predicted"/>
<dbReference type="SUPFAM" id="SSF46955">
    <property type="entry name" value="Putative DNA-binding domain"/>
    <property type="match status" value="1"/>
</dbReference>
<dbReference type="Gene3D" id="1.10.1660.10">
    <property type="match status" value="1"/>
</dbReference>
<dbReference type="EMBL" id="BAABRV010000008">
    <property type="protein sequence ID" value="GAA5534620.1"/>
    <property type="molecule type" value="Genomic_DNA"/>
</dbReference>
<reference evidence="2 3" key="1">
    <citation type="submission" date="2024-02" db="EMBL/GenBank/DDBJ databases">
        <title>Deinococcus aluminii NBRC 112889.</title>
        <authorList>
            <person name="Ichikawa N."/>
            <person name="Katano-Makiyama Y."/>
            <person name="Hidaka K."/>
        </authorList>
    </citation>
    <scope>NUCLEOTIDE SEQUENCE [LARGE SCALE GENOMIC DNA]</scope>
    <source>
        <strain evidence="2 3">NBRC 112889</strain>
    </source>
</reference>
<evidence type="ECO:0000313" key="3">
    <source>
        <dbReference type="Proteomes" id="UP001404956"/>
    </source>
</evidence>
<evidence type="ECO:0000259" key="1">
    <source>
        <dbReference type="Pfam" id="PF12728"/>
    </source>
</evidence>
<dbReference type="InterPro" id="IPR009061">
    <property type="entry name" value="DNA-bd_dom_put_sf"/>
</dbReference>
<accession>A0ABP9XGY1</accession>
<name>A0ABP9XGY1_9DEIO</name>
<dbReference type="InterPro" id="IPR041657">
    <property type="entry name" value="HTH_17"/>
</dbReference>
<dbReference type="Proteomes" id="UP001404956">
    <property type="component" value="Unassembled WGS sequence"/>
</dbReference>
<feature type="domain" description="Helix-turn-helix" evidence="1">
    <location>
        <begin position="17"/>
        <end position="62"/>
    </location>
</feature>
<keyword evidence="3" id="KW-1185">Reference proteome</keyword>
<gene>
    <name evidence="2" type="ORF">Dalu01_03031</name>
</gene>
<protein>
    <recommendedName>
        <fullName evidence="1">Helix-turn-helix domain-containing protein</fullName>
    </recommendedName>
</protein>